<feature type="non-terminal residue" evidence="1">
    <location>
        <position position="1"/>
    </location>
</feature>
<reference evidence="1" key="1">
    <citation type="journal article" date="2014" name="Front. Microbiol.">
        <title>High frequency of phylogenetically diverse reductive dehalogenase-homologous genes in deep subseafloor sedimentary metagenomes.</title>
        <authorList>
            <person name="Kawai M."/>
            <person name="Futagami T."/>
            <person name="Toyoda A."/>
            <person name="Takaki Y."/>
            <person name="Nishi S."/>
            <person name="Hori S."/>
            <person name="Arai W."/>
            <person name="Tsubouchi T."/>
            <person name="Morono Y."/>
            <person name="Uchiyama I."/>
            <person name="Ito T."/>
            <person name="Fujiyama A."/>
            <person name="Inagaki F."/>
            <person name="Takami H."/>
        </authorList>
    </citation>
    <scope>NUCLEOTIDE SEQUENCE</scope>
    <source>
        <strain evidence="1">Expedition CK06-06</strain>
    </source>
</reference>
<evidence type="ECO:0000313" key="1">
    <source>
        <dbReference type="EMBL" id="GAI74792.1"/>
    </source>
</evidence>
<organism evidence="1">
    <name type="scientific">marine sediment metagenome</name>
    <dbReference type="NCBI Taxonomy" id="412755"/>
    <lineage>
        <taxon>unclassified sequences</taxon>
        <taxon>metagenomes</taxon>
        <taxon>ecological metagenomes</taxon>
    </lineage>
</organism>
<protein>
    <submittedName>
        <fullName evidence="1">Uncharacterized protein</fullName>
    </submittedName>
</protein>
<feature type="non-terminal residue" evidence="1">
    <location>
        <position position="40"/>
    </location>
</feature>
<accession>X1R1X8</accession>
<comment type="caution">
    <text evidence="1">The sequence shown here is derived from an EMBL/GenBank/DDBJ whole genome shotgun (WGS) entry which is preliminary data.</text>
</comment>
<dbReference type="AlphaFoldDB" id="X1R1X8"/>
<name>X1R1X8_9ZZZZ</name>
<gene>
    <name evidence="1" type="ORF">S12H4_25500</name>
</gene>
<sequence length="40" mass="4724">KDSQGITLEDNVAPENYLSIIEEKVEDWSYLKFPYYKKLG</sequence>
<dbReference type="EMBL" id="BARW01014344">
    <property type="protein sequence ID" value="GAI74792.1"/>
    <property type="molecule type" value="Genomic_DNA"/>
</dbReference>
<proteinExistence type="predicted"/>